<accession>A0AAJ0G2C8</accession>
<sequence length="314" mass="34691">MSFGVVDAIGVVGSVIGVIGFIANRIPNNPPKGASIRVKAGLPGDNNPGMDGDIAAVYAWDTENNYLGKSKGGHLKEGDTKDFVIDSYSPGTRAEYVGVAADKNAVCIAWITVKMYDETKGGAWTGDIGYHCGQNWFEQKEKAGFIDKEQKKDYIPRCTWLDADHTKGVPSAAMKFYTPGYGSDKVVETKKNSKACDFTKWGPDNGPINGKPQRRSNRPREPWMERSLVVSNVTSHRAENMCTSDTSWGPDFISPDGMFCDMGTKTLRPLCSNQNVEGCVDLDDHKQTMTKRSFVAKRAVNMPHKSYQKIERWD</sequence>
<proteinExistence type="predicted"/>
<dbReference type="Proteomes" id="UP001251528">
    <property type="component" value="Unassembled WGS sequence"/>
</dbReference>
<dbReference type="EMBL" id="JASWJB010000007">
    <property type="protein sequence ID" value="KAK2616342.1"/>
    <property type="molecule type" value="Genomic_DNA"/>
</dbReference>
<gene>
    <name evidence="2" type="ORF">QQS21_000776</name>
</gene>
<comment type="caution">
    <text evidence="2">The sequence shown here is derived from an EMBL/GenBank/DDBJ whole genome shotgun (WGS) entry which is preliminary data.</text>
</comment>
<evidence type="ECO:0000313" key="3">
    <source>
        <dbReference type="Proteomes" id="UP001251528"/>
    </source>
</evidence>
<name>A0AAJ0G2C8_9HYPO</name>
<reference evidence="2" key="1">
    <citation type="submission" date="2023-06" db="EMBL/GenBank/DDBJ databases">
        <title>Conoideocrella luteorostrata (Hypocreales: Clavicipitaceae), a potential biocontrol fungus for elongate hemlock scale in United States Christmas tree production areas.</title>
        <authorList>
            <person name="Barrett H."/>
            <person name="Lovett B."/>
            <person name="Macias A.M."/>
            <person name="Stajich J.E."/>
            <person name="Kasson M.T."/>
        </authorList>
    </citation>
    <scope>NUCLEOTIDE SEQUENCE</scope>
    <source>
        <strain evidence="2">ARSEF 14590</strain>
    </source>
</reference>
<evidence type="ECO:0000313" key="2">
    <source>
        <dbReference type="EMBL" id="KAK2616342.1"/>
    </source>
</evidence>
<protein>
    <submittedName>
        <fullName evidence="2">Uncharacterized protein</fullName>
    </submittedName>
</protein>
<evidence type="ECO:0000256" key="1">
    <source>
        <dbReference type="SAM" id="MobiDB-lite"/>
    </source>
</evidence>
<feature type="region of interest" description="Disordered" evidence="1">
    <location>
        <begin position="201"/>
        <end position="222"/>
    </location>
</feature>
<dbReference type="AlphaFoldDB" id="A0AAJ0G2C8"/>
<keyword evidence="3" id="KW-1185">Reference proteome</keyword>
<organism evidence="2 3">
    <name type="scientific">Conoideocrella luteorostrata</name>
    <dbReference type="NCBI Taxonomy" id="1105319"/>
    <lineage>
        <taxon>Eukaryota</taxon>
        <taxon>Fungi</taxon>
        <taxon>Dikarya</taxon>
        <taxon>Ascomycota</taxon>
        <taxon>Pezizomycotina</taxon>
        <taxon>Sordariomycetes</taxon>
        <taxon>Hypocreomycetidae</taxon>
        <taxon>Hypocreales</taxon>
        <taxon>Clavicipitaceae</taxon>
        <taxon>Conoideocrella</taxon>
    </lineage>
</organism>